<gene>
    <name evidence="1" type="ORF">F4820DRAFT_292618</name>
</gene>
<dbReference type="EMBL" id="MU393470">
    <property type="protein sequence ID" value="KAI4865578.1"/>
    <property type="molecule type" value="Genomic_DNA"/>
</dbReference>
<name>A0ACB9Z261_9PEZI</name>
<proteinExistence type="predicted"/>
<protein>
    <submittedName>
        <fullName evidence="1">SUN-domain-containing protein</fullName>
    </submittedName>
</protein>
<comment type="caution">
    <text evidence="1">The sequence shown here is derived from an EMBL/GenBank/DDBJ whole genome shotgun (WGS) entry which is preliminary data.</text>
</comment>
<evidence type="ECO:0000313" key="2">
    <source>
        <dbReference type="Proteomes" id="UP001497700"/>
    </source>
</evidence>
<evidence type="ECO:0000313" key="1">
    <source>
        <dbReference type="EMBL" id="KAI4865578.1"/>
    </source>
</evidence>
<keyword evidence="2" id="KW-1185">Reference proteome</keyword>
<sequence>MKATILNLAVAASLAAGAAAQPHHHGHHHHKRGTPVEKREVETTYLPATVTQYMLGSEEVSADEAKDGLDKGLYIVVGETTPTYTAPPAPVVTSSSSKEDAVFIQKVTSSSSSSVVTSSTSISTSSAAAATSSSSSYPTSGATGVDAEFPDGKIKCTEFPEKYGAVPLNYLGLQGWSGLQFTPSYSIGDLAISYIETGVKGMSMQKGFYSYACPEGYVKTQWPWAQGSTKQSVGGLLCNSDGYLELSRPESKTLCEPGVGGVSVKNDMGKNVAICRTDYPGIEAMVIPVDSQPGTTRDIANIASADYYHWGNLPTTLQYYVNQPGVSVEDGCLWDCAEDHDECGNWAPTILGVGKALDGNTYISLFPNKPTSSAKPRMNINITGDVSIQCYYQDGAYAIGDSGCTTTIPSNGKAVIHFTDA</sequence>
<reference evidence="1 2" key="1">
    <citation type="journal article" date="2022" name="New Phytol.">
        <title>Ecological generalism drives hyperdiversity of secondary metabolite gene clusters in xylarialean endophytes.</title>
        <authorList>
            <person name="Franco M.E.E."/>
            <person name="Wisecaver J.H."/>
            <person name="Arnold A.E."/>
            <person name="Ju Y.M."/>
            <person name="Slot J.C."/>
            <person name="Ahrendt S."/>
            <person name="Moore L.P."/>
            <person name="Eastman K.E."/>
            <person name="Scott K."/>
            <person name="Konkel Z."/>
            <person name="Mondo S.J."/>
            <person name="Kuo A."/>
            <person name="Hayes R.D."/>
            <person name="Haridas S."/>
            <person name="Andreopoulos B."/>
            <person name="Riley R."/>
            <person name="LaButti K."/>
            <person name="Pangilinan J."/>
            <person name="Lipzen A."/>
            <person name="Amirebrahimi M."/>
            <person name="Yan J."/>
            <person name="Adam C."/>
            <person name="Keymanesh K."/>
            <person name="Ng V."/>
            <person name="Louie K."/>
            <person name="Northen T."/>
            <person name="Drula E."/>
            <person name="Henrissat B."/>
            <person name="Hsieh H.M."/>
            <person name="Youens-Clark K."/>
            <person name="Lutzoni F."/>
            <person name="Miadlikowska J."/>
            <person name="Eastwood D.C."/>
            <person name="Hamelin R.C."/>
            <person name="Grigoriev I.V."/>
            <person name="U'Ren J.M."/>
        </authorList>
    </citation>
    <scope>NUCLEOTIDE SEQUENCE [LARGE SCALE GENOMIC DNA]</scope>
    <source>
        <strain evidence="1 2">CBS 119005</strain>
    </source>
</reference>
<organism evidence="1 2">
    <name type="scientific">Hypoxylon rubiginosum</name>
    <dbReference type="NCBI Taxonomy" id="110542"/>
    <lineage>
        <taxon>Eukaryota</taxon>
        <taxon>Fungi</taxon>
        <taxon>Dikarya</taxon>
        <taxon>Ascomycota</taxon>
        <taxon>Pezizomycotina</taxon>
        <taxon>Sordariomycetes</taxon>
        <taxon>Xylariomycetidae</taxon>
        <taxon>Xylariales</taxon>
        <taxon>Hypoxylaceae</taxon>
        <taxon>Hypoxylon</taxon>
    </lineage>
</organism>
<accession>A0ACB9Z261</accession>
<dbReference type="Proteomes" id="UP001497700">
    <property type="component" value="Unassembled WGS sequence"/>
</dbReference>